<evidence type="ECO:0008006" key="10">
    <source>
        <dbReference type="Google" id="ProtNLM"/>
    </source>
</evidence>
<dbReference type="EMBL" id="OZ020104">
    <property type="protein sequence ID" value="CAK9279262.1"/>
    <property type="molecule type" value="Genomic_DNA"/>
</dbReference>
<evidence type="ECO:0000256" key="2">
    <source>
        <dbReference type="ARBA" id="ARBA00004240"/>
    </source>
</evidence>
<comment type="subcellular location">
    <subcellularLocation>
        <location evidence="2">Endoplasmic reticulum</location>
    </subcellularLocation>
    <subcellularLocation>
        <location evidence="3">Membrane</location>
    </subcellularLocation>
    <subcellularLocation>
        <location evidence="1">Mitochondrion</location>
    </subcellularLocation>
</comment>
<proteinExistence type="predicted"/>
<dbReference type="PANTHER" id="PTHR48182:SF2">
    <property type="entry name" value="PROTEIN SERAC1"/>
    <property type="match status" value="1"/>
</dbReference>
<keyword evidence="4" id="KW-0256">Endoplasmic reticulum</keyword>
<evidence type="ECO:0000256" key="7">
    <source>
        <dbReference type="SAM" id="MobiDB-lite"/>
    </source>
</evidence>
<evidence type="ECO:0000313" key="9">
    <source>
        <dbReference type="Proteomes" id="UP001497444"/>
    </source>
</evidence>
<name>A0ABP0XJH1_9BRYO</name>
<accession>A0ABP0XJH1</accession>
<evidence type="ECO:0000256" key="5">
    <source>
        <dbReference type="ARBA" id="ARBA00023128"/>
    </source>
</evidence>
<evidence type="ECO:0000256" key="1">
    <source>
        <dbReference type="ARBA" id="ARBA00004173"/>
    </source>
</evidence>
<evidence type="ECO:0000256" key="4">
    <source>
        <dbReference type="ARBA" id="ARBA00022824"/>
    </source>
</evidence>
<dbReference type="InterPro" id="IPR052374">
    <property type="entry name" value="SERAC1"/>
</dbReference>
<protein>
    <recommendedName>
        <fullName evidence="10">DUF676 domain-containing protein</fullName>
    </recommendedName>
</protein>
<keyword evidence="5" id="KW-0496">Mitochondrion</keyword>
<evidence type="ECO:0000256" key="3">
    <source>
        <dbReference type="ARBA" id="ARBA00004370"/>
    </source>
</evidence>
<evidence type="ECO:0000256" key="6">
    <source>
        <dbReference type="ARBA" id="ARBA00023136"/>
    </source>
</evidence>
<gene>
    <name evidence="8" type="ORF">CSSPJE1EN1_LOCUS24740</name>
</gene>
<keyword evidence="9" id="KW-1185">Reference proteome</keyword>
<keyword evidence="6" id="KW-0472">Membrane</keyword>
<dbReference type="Proteomes" id="UP001497444">
    <property type="component" value="Chromosome 9"/>
</dbReference>
<feature type="region of interest" description="Disordered" evidence="7">
    <location>
        <begin position="377"/>
        <end position="409"/>
    </location>
</feature>
<reference evidence="8" key="1">
    <citation type="submission" date="2024-02" db="EMBL/GenBank/DDBJ databases">
        <authorList>
            <consortium name="ELIXIR-Norway"/>
            <consortium name="Elixir Norway"/>
        </authorList>
    </citation>
    <scope>NUCLEOTIDE SEQUENCE</scope>
</reference>
<sequence length="486" mass="55007">MEARVPFEVHQLHPDRFHRLRSHRLSKPDHKLTLIFSSSLFGVGLEGPWIKRGDPTVIWPRDWLPKEEEGLGDNILVLSVLCNLRGNQFSVDIGKTVLEELVMDTKWQLDRPQTIVLVGHGVGGFMLKSFTMEVDKVSKVDRANGELQKARCKAFQQNIKGIVFYSVPHTTSKEECANYGADYWKSYLDKHMSWLFFQFPNQFSRNMVSLNVGFEKSIEQQHINLLAFVASQKVSISQSSTYKLTRNNVCKIEDANCFQVCEPLDQQHDSYKRLLLFIQEALDADKLRLQQFNTKFNLKDSQGLDDQSTSIGLSSVVQKPHLPRYAMEGDSGEFLFMDVGDMAKVVGVGLHWAKVVVTKEFGVDVIQEDEGEWTKLCGSRQETRRNEDDEGSQDPSRGPPNPLDPSLSIGREDVEERTLTVNVFPKARQLAVPLRGRASPPSICPTLVNHAMTHMPHKAKVIPLRHSDTNPMIVEGVMKMSSSTSE</sequence>
<evidence type="ECO:0000313" key="8">
    <source>
        <dbReference type="EMBL" id="CAK9279262.1"/>
    </source>
</evidence>
<dbReference type="PANTHER" id="PTHR48182">
    <property type="entry name" value="PROTEIN SERAC1"/>
    <property type="match status" value="1"/>
</dbReference>
<organism evidence="8 9">
    <name type="scientific">Sphagnum jensenii</name>
    <dbReference type="NCBI Taxonomy" id="128206"/>
    <lineage>
        <taxon>Eukaryota</taxon>
        <taxon>Viridiplantae</taxon>
        <taxon>Streptophyta</taxon>
        <taxon>Embryophyta</taxon>
        <taxon>Bryophyta</taxon>
        <taxon>Sphagnophytina</taxon>
        <taxon>Sphagnopsida</taxon>
        <taxon>Sphagnales</taxon>
        <taxon>Sphagnaceae</taxon>
        <taxon>Sphagnum</taxon>
    </lineage>
</organism>